<feature type="compositionally biased region" description="Basic and acidic residues" evidence="1">
    <location>
        <begin position="162"/>
        <end position="171"/>
    </location>
</feature>
<proteinExistence type="predicted"/>
<dbReference type="HOGENOM" id="CLU_1229677_0_0_1"/>
<dbReference type="EMBL" id="DS995705">
    <property type="protein sequence ID" value="EEQ32348.1"/>
    <property type="molecule type" value="Genomic_DNA"/>
</dbReference>
<dbReference type="eggNOG" id="ENOG502SE07">
    <property type="taxonomic scope" value="Eukaryota"/>
</dbReference>
<evidence type="ECO:0000313" key="2">
    <source>
        <dbReference type="EMBL" id="EEQ32348.1"/>
    </source>
</evidence>
<sequence length="225" mass="25264">MDTCEIGRFKVHHLNEGLLTRHPSWHFCLLFPIHINQASPGPLMISLLLLHISSQGFSLPIQRITSLPSYWEELSMASSGQHMTVDPRIVDRAISRLTYATIAKVIPGQTNPYQTTEETMEKHNNTYADRRGSDSFGKTTSAPERKGSEGSALGSSLGSSPGDRRMSKEWDAAQVPPSRFQKREGSIFSTAGSRDSHVTRRDRDYLYHAKLKEKSLRIQRANANQ</sequence>
<keyword evidence="3" id="KW-1185">Reference proteome</keyword>
<gene>
    <name evidence="2" type="ORF">MCYG_05167</name>
</gene>
<dbReference type="RefSeq" id="XP_002845298.1">
    <property type="nucleotide sequence ID" value="XM_002845252.1"/>
</dbReference>
<reference evidence="3" key="1">
    <citation type="journal article" date="2012" name="MBio">
        <title>Comparative genome analysis of Trichophyton rubrum and related dermatophytes reveals candidate genes involved in infection.</title>
        <authorList>
            <person name="Martinez D.A."/>
            <person name="Oliver B.G."/>
            <person name="Graeser Y."/>
            <person name="Goldberg J.M."/>
            <person name="Li W."/>
            <person name="Martinez-Rossi N.M."/>
            <person name="Monod M."/>
            <person name="Shelest E."/>
            <person name="Barton R.C."/>
            <person name="Birch E."/>
            <person name="Brakhage A.A."/>
            <person name="Chen Z."/>
            <person name="Gurr S.J."/>
            <person name="Heiman D."/>
            <person name="Heitman J."/>
            <person name="Kosti I."/>
            <person name="Rossi A."/>
            <person name="Saif S."/>
            <person name="Samalova M."/>
            <person name="Saunders C.W."/>
            <person name="Shea T."/>
            <person name="Summerbell R.C."/>
            <person name="Xu J."/>
            <person name="Young S."/>
            <person name="Zeng Q."/>
            <person name="Birren B.W."/>
            <person name="Cuomo C.A."/>
            <person name="White T.C."/>
        </authorList>
    </citation>
    <scope>NUCLEOTIDE SEQUENCE [LARGE SCALE GENOMIC DNA]</scope>
    <source>
        <strain evidence="3">ATCC MYA-4605 / CBS 113480</strain>
    </source>
</reference>
<evidence type="ECO:0000256" key="1">
    <source>
        <dbReference type="SAM" id="MobiDB-lite"/>
    </source>
</evidence>
<evidence type="ECO:0000313" key="3">
    <source>
        <dbReference type="Proteomes" id="UP000002035"/>
    </source>
</evidence>
<dbReference type="AlphaFoldDB" id="C5FR45"/>
<feature type="compositionally biased region" description="Low complexity" evidence="1">
    <location>
        <begin position="149"/>
        <end position="161"/>
    </location>
</feature>
<feature type="region of interest" description="Disordered" evidence="1">
    <location>
        <begin position="125"/>
        <end position="203"/>
    </location>
</feature>
<dbReference type="Proteomes" id="UP000002035">
    <property type="component" value="Unassembled WGS sequence"/>
</dbReference>
<dbReference type="OrthoDB" id="5395727at2759"/>
<dbReference type="VEuPathDB" id="FungiDB:MCYG_05167"/>
<feature type="compositionally biased region" description="Basic and acidic residues" evidence="1">
    <location>
        <begin position="194"/>
        <end position="203"/>
    </location>
</feature>
<accession>C5FR45</accession>
<organism evidence="2 3">
    <name type="scientific">Arthroderma otae (strain ATCC MYA-4605 / CBS 113480)</name>
    <name type="common">Microsporum canis</name>
    <dbReference type="NCBI Taxonomy" id="554155"/>
    <lineage>
        <taxon>Eukaryota</taxon>
        <taxon>Fungi</taxon>
        <taxon>Dikarya</taxon>
        <taxon>Ascomycota</taxon>
        <taxon>Pezizomycotina</taxon>
        <taxon>Eurotiomycetes</taxon>
        <taxon>Eurotiomycetidae</taxon>
        <taxon>Onygenales</taxon>
        <taxon>Arthrodermataceae</taxon>
        <taxon>Microsporum</taxon>
    </lineage>
</organism>
<protein>
    <submittedName>
        <fullName evidence="2">Uncharacterized protein</fullName>
    </submittedName>
</protein>
<name>C5FR45_ARTOC</name>
<dbReference type="GeneID" id="9230254"/>